<dbReference type="GO" id="GO:0043565">
    <property type="term" value="F:sequence-specific DNA binding"/>
    <property type="evidence" value="ECO:0007669"/>
    <property type="project" value="InterPro"/>
</dbReference>
<keyword evidence="7" id="KW-0804">Transcription</keyword>
<dbReference type="RefSeq" id="XP_066935780.1">
    <property type="nucleotide sequence ID" value="XM_067079679.1"/>
</dbReference>
<organism evidence="15 16">
    <name type="scientific">Clytia hemisphaerica</name>
    <dbReference type="NCBI Taxonomy" id="252671"/>
    <lineage>
        <taxon>Eukaryota</taxon>
        <taxon>Metazoa</taxon>
        <taxon>Cnidaria</taxon>
        <taxon>Hydrozoa</taxon>
        <taxon>Hydroidolina</taxon>
        <taxon>Leptothecata</taxon>
        <taxon>Obeliida</taxon>
        <taxon>Clytiidae</taxon>
        <taxon>Clytia</taxon>
    </lineage>
</organism>
<dbReference type="InterPro" id="IPR001005">
    <property type="entry name" value="SANT/Myb"/>
</dbReference>
<evidence type="ECO:0000256" key="6">
    <source>
        <dbReference type="ARBA" id="ARBA00023125"/>
    </source>
</evidence>
<dbReference type="InterPro" id="IPR043151">
    <property type="entry name" value="BAH_sf"/>
</dbReference>
<feature type="compositionally biased region" description="Basic and acidic residues" evidence="10">
    <location>
        <begin position="665"/>
        <end position="674"/>
    </location>
</feature>
<feature type="compositionally biased region" description="Low complexity" evidence="10">
    <location>
        <begin position="605"/>
        <end position="625"/>
    </location>
</feature>
<feature type="domain" description="SANT" evidence="14">
    <location>
        <begin position="299"/>
        <end position="351"/>
    </location>
</feature>
<dbReference type="PROSITE" id="PS51293">
    <property type="entry name" value="SANT"/>
    <property type="match status" value="1"/>
</dbReference>
<dbReference type="InterPro" id="IPR009057">
    <property type="entry name" value="Homeodomain-like_sf"/>
</dbReference>
<dbReference type="Gene3D" id="3.30.50.10">
    <property type="entry name" value="Erythroid Transcription Factor GATA-1, subunit A"/>
    <property type="match status" value="1"/>
</dbReference>
<feature type="domain" description="GATA-type" evidence="11">
    <location>
        <begin position="413"/>
        <end position="456"/>
    </location>
</feature>
<dbReference type="SMART" id="SM00717">
    <property type="entry name" value="SANT"/>
    <property type="match status" value="1"/>
</dbReference>
<evidence type="ECO:0000256" key="4">
    <source>
        <dbReference type="ARBA" id="ARBA00022833"/>
    </source>
</evidence>
<evidence type="ECO:0000313" key="16">
    <source>
        <dbReference type="Proteomes" id="UP000594262"/>
    </source>
</evidence>
<feature type="domain" description="ELM2" evidence="13">
    <location>
        <begin position="180"/>
        <end position="295"/>
    </location>
</feature>
<dbReference type="PROSITE" id="PS51038">
    <property type="entry name" value="BAH"/>
    <property type="match status" value="1"/>
</dbReference>
<dbReference type="InterPro" id="IPR000679">
    <property type="entry name" value="Znf_GATA"/>
</dbReference>
<evidence type="ECO:0000256" key="1">
    <source>
        <dbReference type="ARBA" id="ARBA00004123"/>
    </source>
</evidence>
<keyword evidence="3 9" id="KW-0863">Zinc-finger</keyword>
<keyword evidence="5" id="KW-0805">Transcription regulation</keyword>
<feature type="compositionally biased region" description="Basic and acidic residues" evidence="10">
    <location>
        <begin position="946"/>
        <end position="958"/>
    </location>
</feature>
<evidence type="ECO:0000259" key="14">
    <source>
        <dbReference type="PROSITE" id="PS51293"/>
    </source>
</evidence>
<dbReference type="InterPro" id="IPR000949">
    <property type="entry name" value="ELM2_dom"/>
</dbReference>
<dbReference type="GO" id="GO:0003714">
    <property type="term" value="F:transcription corepressor activity"/>
    <property type="evidence" value="ECO:0007669"/>
    <property type="project" value="TreeGrafter"/>
</dbReference>
<dbReference type="Pfam" id="PF00249">
    <property type="entry name" value="Myb_DNA-binding"/>
    <property type="match status" value="1"/>
</dbReference>
<dbReference type="Pfam" id="PF01448">
    <property type="entry name" value="ELM2"/>
    <property type="match status" value="1"/>
</dbReference>
<keyword evidence="2" id="KW-0479">Metal-binding</keyword>
<feature type="compositionally biased region" description="Polar residues" evidence="10">
    <location>
        <begin position="580"/>
        <end position="604"/>
    </location>
</feature>
<dbReference type="InterPro" id="IPR017884">
    <property type="entry name" value="SANT_dom"/>
</dbReference>
<dbReference type="FunFam" id="1.10.10.60:FF:000012">
    <property type="entry name" value="Metastasis-associated 1 family, member 3"/>
    <property type="match status" value="1"/>
</dbReference>
<dbReference type="SMART" id="SM00401">
    <property type="entry name" value="ZnF_GATA"/>
    <property type="match status" value="1"/>
</dbReference>
<dbReference type="PROSITE" id="PS50114">
    <property type="entry name" value="GATA_ZN_FINGER_2"/>
    <property type="match status" value="1"/>
</dbReference>
<feature type="compositionally biased region" description="Acidic residues" evidence="10">
    <location>
        <begin position="558"/>
        <end position="571"/>
    </location>
</feature>
<keyword evidence="4" id="KW-0862">Zinc</keyword>
<dbReference type="PROSITE" id="PS51156">
    <property type="entry name" value="ELM2"/>
    <property type="match status" value="1"/>
</dbReference>
<dbReference type="InterPro" id="IPR013088">
    <property type="entry name" value="Znf_NHR/GATA"/>
</dbReference>
<dbReference type="InterPro" id="IPR001025">
    <property type="entry name" value="BAH_dom"/>
</dbReference>
<proteinExistence type="predicted"/>
<dbReference type="GeneID" id="136823491"/>
<dbReference type="SUPFAM" id="SSF46689">
    <property type="entry name" value="Homeodomain-like"/>
    <property type="match status" value="1"/>
</dbReference>
<feature type="region of interest" description="Disordered" evidence="10">
    <location>
        <begin position="938"/>
        <end position="1030"/>
    </location>
</feature>
<dbReference type="CDD" id="cd00202">
    <property type="entry name" value="ZnF_GATA"/>
    <property type="match status" value="1"/>
</dbReference>
<feature type="domain" description="BAH" evidence="12">
    <location>
        <begin position="39"/>
        <end position="179"/>
    </location>
</feature>
<evidence type="ECO:0000256" key="9">
    <source>
        <dbReference type="PROSITE-ProRule" id="PRU00094"/>
    </source>
</evidence>
<feature type="compositionally biased region" description="Polar residues" evidence="10">
    <location>
        <begin position="626"/>
        <end position="652"/>
    </location>
</feature>
<keyword evidence="16" id="KW-1185">Reference proteome</keyword>
<feature type="region of interest" description="Disordered" evidence="10">
    <location>
        <begin position="1"/>
        <end position="31"/>
    </location>
</feature>
<feature type="compositionally biased region" description="Basic residues" evidence="10">
    <location>
        <begin position="973"/>
        <end position="983"/>
    </location>
</feature>
<evidence type="ECO:0000256" key="2">
    <source>
        <dbReference type="ARBA" id="ARBA00022723"/>
    </source>
</evidence>
<dbReference type="PANTHER" id="PTHR13859:SF11">
    <property type="entry name" value="GRUNGE, ISOFORM J"/>
    <property type="match status" value="1"/>
</dbReference>
<evidence type="ECO:0000256" key="8">
    <source>
        <dbReference type="ARBA" id="ARBA00023242"/>
    </source>
</evidence>
<keyword evidence="8" id="KW-0539">Nucleus</keyword>
<evidence type="ECO:0000259" key="11">
    <source>
        <dbReference type="PROSITE" id="PS50114"/>
    </source>
</evidence>
<feature type="compositionally biased region" description="Basic and acidic residues" evidence="10">
    <location>
        <begin position="765"/>
        <end position="797"/>
    </location>
</feature>
<evidence type="ECO:0000259" key="12">
    <source>
        <dbReference type="PROSITE" id="PS51038"/>
    </source>
</evidence>
<dbReference type="PANTHER" id="PTHR13859">
    <property type="entry name" value="ATROPHIN-RELATED"/>
    <property type="match status" value="1"/>
</dbReference>
<dbReference type="GO" id="GO:0005634">
    <property type="term" value="C:nucleus"/>
    <property type="evidence" value="ECO:0007669"/>
    <property type="project" value="UniProtKB-SubCell"/>
</dbReference>
<dbReference type="SUPFAM" id="SSF57716">
    <property type="entry name" value="Glucocorticoid receptor-like (DNA-binding domain)"/>
    <property type="match status" value="1"/>
</dbReference>
<protein>
    <recommendedName>
        <fullName evidence="17">Arginine-glutamic acid dipeptide repeats protein</fullName>
    </recommendedName>
</protein>
<evidence type="ECO:0000259" key="13">
    <source>
        <dbReference type="PROSITE" id="PS51156"/>
    </source>
</evidence>
<dbReference type="Pfam" id="PF00320">
    <property type="entry name" value="GATA"/>
    <property type="match status" value="1"/>
</dbReference>
<name>A0A7M5XA12_9CNID</name>
<feature type="region of interest" description="Disordered" evidence="10">
    <location>
        <begin position="873"/>
        <end position="899"/>
    </location>
</feature>
<feature type="compositionally biased region" description="Basic and acidic residues" evidence="10">
    <location>
        <begin position="1052"/>
        <end position="1068"/>
    </location>
</feature>
<sequence>MTMENNEDSSSGGGGKKSNDKNGGNKEDEKITQYSDGKDIYRINDTVYIESQRPDLPYYICSIKDFKRSKKDNITVDVVWFYRPCEIPATVYQLLLQDRNAENGSGEHNVLLDNPVVKERELFVSDFIDMFPASSLRGHARCNPFNDVKDYMMEYIADKDSWYYILRYNPDTRRMANAKGEIRIGASHQATLPTCIEYHKRSKEDLKELHQTCMEDIIWDPQGIANSKLVVYLRAAGSITSYSGYWQNTQESGPCIIDKNLNMVSQDLPIQYSYDMLHGHNYDLSTALQDLVCNPSPKKTMRSWSDDERKKFMKGLRSYGKTFHRIRKELLPDRTTNDLIQYYYFWKKSSIASSSRPHKRGGRRHNVLARKTRTTKPKTTETSEFLELSSCSENEFDDSDDSENVRDLSLYACRHCYTTKSPNWHHAGKSKTLLCYDCRLYFKRYGKMRPLREEEKRDPPPYIYKAAFENLEEQVPYTGRMRTRRSSTPVFCNPATMKNRILQDAKNSRNKQSTPLPTTQEAEETEPKAKNKRKAQNEEMEGKDEESKKSRVERNESDDALDADDESEDSESSSRAESSNGPSTESSRSQSPVQTTTVSESKPQVHSTTTVIASSSSVSSEMTPSIQQSVILQKPTIQPEQQMTAVKQTIQAPPQDRVENTFQPIKEENDEIKPRTYAQQQQQQQYQTPINKPPPMHHHQHFMNAHHSPAVQPELFSGPPSPEIPDDMEKLEKINQRFELRRTDPQSTCSRCERIYTFKRPKKQRNPEQEHQKRMLEEQHALLRQREKEAALKRRESGSPVISHHQPAQITSHFEMQRENMRENMQRMLQQQQQHHRGSGERYMPYFSHDHPHRPGSPPLFEGKYPALVKGLERQPTDHRSQHATLLSPHPSHPAHPFVPQRNSEALEFHRLSQSGRGPHPPHPPHPTSAAEAYLRAHRTSGDSTPGDRPHSAMDRSALEPPPVSGSLVQPHLHAHHHTHTHLHLHDEHLRNASQAEPSNPHLERREHLNIPPTPPIPTHRPSSRPGTAVPRELYEYPHHSFAAANEAQARLAREMSRHRVPHGRESHPPSVVGREGAVSPSFPHDPQEMMRDPVAYHHYVTQRKNFPHGTRHGHGQAPDLSPRGLPQNVRHNPEAFNREAIEKHLNEKLTSTAHFERAEREKIMRAEHARHMLLQERGPASEAALKMKGEMLLPPGAERGFGREDIHSSYHYDPVRRSLYERSAHPDAAFLVHERERERIERERERERMARSSVFDRSAVSERERALNEHMLSEQHRAMTEREREHRAMSERERALNEQRALHERYMRQAQERVPHARSPMEHHLERQPHDRLPPHERAAHERASIISGHFKPETIDLSLSED</sequence>
<feature type="compositionally biased region" description="Polar residues" evidence="10">
    <location>
        <begin position="510"/>
        <end position="520"/>
    </location>
</feature>
<feature type="region of interest" description="Disordered" evidence="10">
    <location>
        <begin position="1050"/>
        <end position="1087"/>
    </location>
</feature>
<evidence type="ECO:0000313" key="15">
    <source>
        <dbReference type="EnsemblMetazoa" id="CLYHEMP020066.1"/>
    </source>
</evidence>
<dbReference type="Gene3D" id="1.10.10.60">
    <property type="entry name" value="Homeodomain-like"/>
    <property type="match status" value="1"/>
</dbReference>
<dbReference type="SMART" id="SM00439">
    <property type="entry name" value="BAH"/>
    <property type="match status" value="1"/>
</dbReference>
<dbReference type="Proteomes" id="UP000594262">
    <property type="component" value="Unplaced"/>
</dbReference>
<dbReference type="Gene3D" id="4.10.1240.50">
    <property type="match status" value="1"/>
</dbReference>
<dbReference type="GO" id="GO:0008270">
    <property type="term" value="F:zinc ion binding"/>
    <property type="evidence" value="ECO:0007669"/>
    <property type="project" value="UniProtKB-KW"/>
</dbReference>
<reference evidence="15" key="1">
    <citation type="submission" date="2021-01" db="UniProtKB">
        <authorList>
            <consortium name="EnsemblMetazoa"/>
        </authorList>
    </citation>
    <scope>IDENTIFICATION</scope>
</reference>
<dbReference type="OrthoDB" id="6147534at2759"/>
<dbReference type="GO" id="GO:0003682">
    <property type="term" value="F:chromatin binding"/>
    <property type="evidence" value="ECO:0007669"/>
    <property type="project" value="InterPro"/>
</dbReference>
<feature type="region of interest" description="Disordered" evidence="10">
    <location>
        <begin position="502"/>
        <end position="727"/>
    </location>
</feature>
<accession>A0A7M5XA12</accession>
<dbReference type="EnsemblMetazoa" id="CLYHEMT020066.1">
    <property type="protein sequence ID" value="CLYHEMP020066.1"/>
    <property type="gene ID" value="CLYHEMG020066"/>
</dbReference>
<dbReference type="Pfam" id="PF01426">
    <property type="entry name" value="BAH"/>
    <property type="match status" value="1"/>
</dbReference>
<dbReference type="SMART" id="SM01189">
    <property type="entry name" value="ELM2"/>
    <property type="match status" value="1"/>
</dbReference>
<feature type="compositionally biased region" description="Basic and acidic residues" evidence="10">
    <location>
        <begin position="545"/>
        <end position="557"/>
    </location>
</feature>
<comment type="subcellular location">
    <subcellularLocation>
        <location evidence="1">Nucleus</location>
    </subcellularLocation>
</comment>
<dbReference type="Gene3D" id="2.30.30.490">
    <property type="match status" value="1"/>
</dbReference>
<evidence type="ECO:0000256" key="7">
    <source>
        <dbReference type="ARBA" id="ARBA00023163"/>
    </source>
</evidence>
<evidence type="ECO:0000256" key="3">
    <source>
        <dbReference type="ARBA" id="ARBA00022771"/>
    </source>
</evidence>
<evidence type="ECO:0008006" key="17">
    <source>
        <dbReference type="Google" id="ProtNLM"/>
    </source>
</evidence>
<evidence type="ECO:0000256" key="10">
    <source>
        <dbReference type="SAM" id="MobiDB-lite"/>
    </source>
</evidence>
<evidence type="ECO:0000256" key="5">
    <source>
        <dbReference type="ARBA" id="ARBA00023015"/>
    </source>
</evidence>
<feature type="compositionally biased region" description="Basic and acidic residues" evidence="10">
    <location>
        <begin position="17"/>
        <end position="31"/>
    </location>
</feature>
<keyword evidence="6" id="KW-0238">DNA-binding</keyword>
<dbReference type="FunFam" id="2.30.30.490:FF:000045">
    <property type="entry name" value="Predicted protein"/>
    <property type="match status" value="1"/>
</dbReference>
<feature type="region of interest" description="Disordered" evidence="10">
    <location>
        <begin position="752"/>
        <end position="809"/>
    </location>
</feature>
<feature type="region of interest" description="Disordered" evidence="10">
    <location>
        <begin position="1314"/>
        <end position="1364"/>
    </location>
</feature>
<feature type="compositionally biased region" description="Basic and acidic residues" evidence="10">
    <location>
        <begin position="1314"/>
        <end position="1345"/>
    </location>
</feature>